<sequence>MSTLRALLITSLYFVSAAGAEAQEPNCALRVCPGKAPNPHGDANYQFKTTSRVYKDGRDEMFVTCVQNTGDKDMEVNWVIPGPETVVLKGCAVTAPRPHDTRRVLDNHKGCLRFGASWKWTKAPFIPHASDAGSISGEVGDCRSLYVVDAQPVPSQPRNIRIEAERFGSSVYEEFQRTLSRIFYALSIDVNPEENVYKTSIKITITSAYKDQPEYYSNGFAIRASEDIGSSEFMASASGNAQGGEFSDGGLIEYTLPIPEKAVQRFLRYRVLSSDDKQVASFDVPIWVPAPNVTP</sequence>
<keyword evidence="1" id="KW-0732">Signal</keyword>
<feature type="chain" id="PRO_5003533607" evidence="1">
    <location>
        <begin position="23"/>
        <end position="295"/>
    </location>
</feature>
<feature type="signal peptide" evidence="1">
    <location>
        <begin position="1"/>
        <end position="22"/>
    </location>
</feature>
<evidence type="ECO:0000313" key="3">
    <source>
        <dbReference type="Proteomes" id="UP000004038"/>
    </source>
</evidence>
<evidence type="ECO:0000256" key="1">
    <source>
        <dbReference type="SAM" id="SignalP"/>
    </source>
</evidence>
<protein>
    <submittedName>
        <fullName evidence="2">Uncharacterized protein</fullName>
    </submittedName>
</protein>
<dbReference type="EMBL" id="AGVV01000031">
    <property type="protein sequence ID" value="EHK76860.1"/>
    <property type="molecule type" value="Genomic_DNA"/>
</dbReference>
<dbReference type="RefSeq" id="WP_003530217.1">
    <property type="nucleotide sequence ID" value="NZ_AGVV01000031.1"/>
</dbReference>
<evidence type="ECO:0000313" key="2">
    <source>
        <dbReference type="EMBL" id="EHK76860.1"/>
    </source>
</evidence>
<proteinExistence type="predicted"/>
<name>H0G1L9_RHIML</name>
<dbReference type="AlphaFoldDB" id="H0G1L9"/>
<gene>
    <name evidence="2" type="ORF">SM0020_16783</name>
</gene>
<accession>H0G1L9</accession>
<dbReference type="Proteomes" id="UP000004038">
    <property type="component" value="Unassembled WGS sequence"/>
</dbReference>
<reference evidence="2 3" key="1">
    <citation type="journal article" date="2012" name="J. Bacteriol.">
        <title>Draft Genome Sequence of Sinorhizobium meliloti CCNWSX0020, a Nitrogen-Fixing Symbiont with Copper Tolerance Capability Isolated from Lead-Zinc Mine Tailings.</title>
        <authorList>
            <person name="Li Z."/>
            <person name="Ma Z."/>
            <person name="Hao X."/>
            <person name="Wei G."/>
        </authorList>
    </citation>
    <scope>NUCLEOTIDE SEQUENCE [LARGE SCALE GENOMIC DNA]</scope>
    <source>
        <strain evidence="2 3">CCNWSX0020</strain>
    </source>
</reference>
<organism evidence="2 3">
    <name type="scientific">Sinorhizobium meliloti CCNWSX0020</name>
    <dbReference type="NCBI Taxonomy" id="1107881"/>
    <lineage>
        <taxon>Bacteria</taxon>
        <taxon>Pseudomonadati</taxon>
        <taxon>Pseudomonadota</taxon>
        <taxon>Alphaproteobacteria</taxon>
        <taxon>Hyphomicrobiales</taxon>
        <taxon>Rhizobiaceae</taxon>
        <taxon>Sinorhizobium/Ensifer group</taxon>
        <taxon>Sinorhizobium</taxon>
    </lineage>
</organism>